<feature type="transmembrane region" description="Helical" evidence="1">
    <location>
        <begin position="20"/>
        <end position="40"/>
    </location>
</feature>
<dbReference type="InParanoid" id="E3LLK1"/>
<dbReference type="OMA" id="LWIMATH"/>
<evidence type="ECO:0000313" key="2">
    <source>
        <dbReference type="EMBL" id="EFO99890.1"/>
    </source>
</evidence>
<sequence length="329" mass="37429">MQPCTPESSYFATPNFLDFIFDFQSIIDIPIMVFGAYCIMFKTPQKMNTVKFLMLNLHAWNAAFVLCFSFLLTPYILLPMMACYSLGAIDAPIMTVYLSLTCLAGSSASLLLIYENRYFTLFGKNYYWRKLRKTVLFFICALVPTFPLPLYLHLPNQENARVQVSEQLGDSCLQPFQYTDRKMFVLSFDKSVLYSLVPGIGIAFTGFGAFSFLTIVNLWFGKTSLVSSKTMKLQKQFAMGIIIQSVFVTIIVMLPSVAFAWTIFGWYHNQALNNFIMIVLAQYGIGSTIVMISVHKPYRDIIIDKLCRCPCLPKSNTNTCHNSFIVMLP</sequence>
<keyword evidence="1" id="KW-0472">Membrane</keyword>
<feature type="transmembrane region" description="Helical" evidence="1">
    <location>
        <begin position="52"/>
        <end position="76"/>
    </location>
</feature>
<feature type="transmembrane region" description="Helical" evidence="1">
    <location>
        <begin position="241"/>
        <end position="263"/>
    </location>
</feature>
<evidence type="ECO:0008006" key="4">
    <source>
        <dbReference type="Google" id="ProtNLM"/>
    </source>
</evidence>
<dbReference type="EMBL" id="DS268410">
    <property type="protein sequence ID" value="EFO99890.1"/>
    <property type="molecule type" value="Genomic_DNA"/>
</dbReference>
<dbReference type="HOGENOM" id="CLU_042960_1_1_1"/>
<accession>E3LLK1</accession>
<dbReference type="InterPro" id="IPR019422">
    <property type="entry name" value="7TM_GPCR_serpentine_rcpt_Srh"/>
</dbReference>
<dbReference type="PANTHER" id="PTHR22941">
    <property type="entry name" value="SERPENTINE RECEPTOR"/>
    <property type="match status" value="1"/>
</dbReference>
<evidence type="ECO:0000256" key="1">
    <source>
        <dbReference type="SAM" id="Phobius"/>
    </source>
</evidence>
<feature type="transmembrane region" description="Helical" evidence="1">
    <location>
        <begin position="275"/>
        <end position="294"/>
    </location>
</feature>
<protein>
    <recommendedName>
        <fullName evidence="4">Serpentine Receptor, class H</fullName>
    </recommendedName>
</protein>
<reference evidence="2" key="1">
    <citation type="submission" date="2007-07" db="EMBL/GenBank/DDBJ databases">
        <title>PCAP assembly of the Caenorhabditis remanei genome.</title>
        <authorList>
            <consortium name="The Caenorhabditis remanei Sequencing Consortium"/>
            <person name="Wilson R.K."/>
        </authorList>
    </citation>
    <scope>NUCLEOTIDE SEQUENCE [LARGE SCALE GENOMIC DNA]</scope>
    <source>
        <strain evidence="2">PB4641</strain>
    </source>
</reference>
<name>E3LLK1_CAERE</name>
<keyword evidence="1" id="KW-0812">Transmembrane</keyword>
<dbReference type="InterPro" id="IPR053220">
    <property type="entry name" value="Nematode_rcpt-like_serp_H"/>
</dbReference>
<dbReference type="Pfam" id="PF10318">
    <property type="entry name" value="7TM_GPCR_Srh"/>
    <property type="match status" value="1"/>
</dbReference>
<dbReference type="Proteomes" id="UP000008281">
    <property type="component" value="Unassembled WGS sequence"/>
</dbReference>
<organism evidence="3">
    <name type="scientific">Caenorhabditis remanei</name>
    <name type="common">Caenorhabditis vulgaris</name>
    <dbReference type="NCBI Taxonomy" id="31234"/>
    <lineage>
        <taxon>Eukaryota</taxon>
        <taxon>Metazoa</taxon>
        <taxon>Ecdysozoa</taxon>
        <taxon>Nematoda</taxon>
        <taxon>Chromadorea</taxon>
        <taxon>Rhabditida</taxon>
        <taxon>Rhabditina</taxon>
        <taxon>Rhabditomorpha</taxon>
        <taxon>Rhabditoidea</taxon>
        <taxon>Rhabditidae</taxon>
        <taxon>Peloderinae</taxon>
        <taxon>Caenorhabditis</taxon>
    </lineage>
</organism>
<feature type="transmembrane region" description="Helical" evidence="1">
    <location>
        <begin position="135"/>
        <end position="154"/>
    </location>
</feature>
<keyword evidence="1" id="KW-1133">Transmembrane helix</keyword>
<feature type="transmembrane region" description="Helical" evidence="1">
    <location>
        <begin position="96"/>
        <end position="114"/>
    </location>
</feature>
<dbReference type="eggNOG" id="ENOG502QYQ5">
    <property type="taxonomic scope" value="Eukaryota"/>
</dbReference>
<dbReference type="SUPFAM" id="SSF81321">
    <property type="entry name" value="Family A G protein-coupled receptor-like"/>
    <property type="match status" value="1"/>
</dbReference>
<evidence type="ECO:0000313" key="3">
    <source>
        <dbReference type="Proteomes" id="UP000008281"/>
    </source>
</evidence>
<proteinExistence type="predicted"/>
<dbReference type="AlphaFoldDB" id="E3LLK1"/>
<keyword evidence="3" id="KW-1185">Reference proteome</keyword>
<feature type="transmembrane region" description="Helical" evidence="1">
    <location>
        <begin position="192"/>
        <end position="220"/>
    </location>
</feature>
<gene>
    <name evidence="2" type="ORF">CRE_19064</name>
</gene>
<dbReference type="PANTHER" id="PTHR22941:SF20">
    <property type="entry name" value="SERPENTINE RECEPTOR, CLASS H"/>
    <property type="match status" value="1"/>
</dbReference>